<dbReference type="PANTHER" id="PTHR21485:SF6">
    <property type="entry name" value="N-ACYLNEURAMINATE CYTIDYLYLTRANSFERASE-RELATED"/>
    <property type="match status" value="1"/>
</dbReference>
<accession>X1EBG5</accession>
<dbReference type="GO" id="GO:0008781">
    <property type="term" value="F:N-acylneuraminate cytidylyltransferase activity"/>
    <property type="evidence" value="ECO:0007669"/>
    <property type="project" value="TreeGrafter"/>
</dbReference>
<dbReference type="InterPro" id="IPR050793">
    <property type="entry name" value="CMP-NeuNAc_synthase"/>
</dbReference>
<dbReference type="InterPro" id="IPR003329">
    <property type="entry name" value="Cytidylyl_trans"/>
</dbReference>
<dbReference type="SUPFAM" id="SSF53448">
    <property type="entry name" value="Nucleotide-diphospho-sugar transferases"/>
    <property type="match status" value="1"/>
</dbReference>
<sequence>PARGGSKGIPKKNIKQLRGKPLIYYTIDAINDSELLTDSYLSSEDEEIILLAKEYGMKTIKRPVELSKDTTPMVPVLQHAVNFLESKIGLIDVIALLQPTTPFKLGKDIDRAIRILQETGADSVITLKKVENGHPAWMYWLEGDKMISLWGDEYKYKRRQELSPIYLRSGVIYVIKRQTIMEQNSLEGKDSRGLVLPPERSINIDSPIDFEYAEFMLKKLESYF</sequence>
<dbReference type="Gene3D" id="3.90.550.10">
    <property type="entry name" value="Spore Coat Polysaccharide Biosynthesis Protein SpsA, Chain A"/>
    <property type="match status" value="1"/>
</dbReference>
<gene>
    <name evidence="1" type="ORF">S01H4_54618</name>
</gene>
<reference evidence="1" key="1">
    <citation type="journal article" date="2014" name="Front. Microbiol.">
        <title>High frequency of phylogenetically diverse reductive dehalogenase-homologous genes in deep subseafloor sedimentary metagenomes.</title>
        <authorList>
            <person name="Kawai M."/>
            <person name="Futagami T."/>
            <person name="Toyoda A."/>
            <person name="Takaki Y."/>
            <person name="Nishi S."/>
            <person name="Hori S."/>
            <person name="Arai W."/>
            <person name="Tsubouchi T."/>
            <person name="Morono Y."/>
            <person name="Uchiyama I."/>
            <person name="Ito T."/>
            <person name="Fujiyama A."/>
            <person name="Inagaki F."/>
            <person name="Takami H."/>
        </authorList>
    </citation>
    <scope>NUCLEOTIDE SEQUENCE</scope>
    <source>
        <strain evidence="1">Expedition CK06-06</strain>
    </source>
</reference>
<organism evidence="1">
    <name type="scientific">marine sediment metagenome</name>
    <dbReference type="NCBI Taxonomy" id="412755"/>
    <lineage>
        <taxon>unclassified sequences</taxon>
        <taxon>metagenomes</taxon>
        <taxon>ecological metagenomes</taxon>
    </lineage>
</organism>
<dbReference type="Pfam" id="PF02348">
    <property type="entry name" value="CTP_transf_3"/>
    <property type="match status" value="1"/>
</dbReference>
<proteinExistence type="predicted"/>
<evidence type="ECO:0000313" key="1">
    <source>
        <dbReference type="EMBL" id="GAH14459.1"/>
    </source>
</evidence>
<evidence type="ECO:0008006" key="2">
    <source>
        <dbReference type="Google" id="ProtNLM"/>
    </source>
</evidence>
<comment type="caution">
    <text evidence="1">The sequence shown here is derived from an EMBL/GenBank/DDBJ whole genome shotgun (WGS) entry which is preliminary data.</text>
</comment>
<dbReference type="PROSITE" id="PS50007">
    <property type="entry name" value="PIPLC_X_DOMAIN"/>
    <property type="match status" value="1"/>
</dbReference>
<dbReference type="AlphaFoldDB" id="X1EBG5"/>
<protein>
    <recommendedName>
        <fullName evidence="2">N-acylneuraminate cytidylyltransferase</fullName>
    </recommendedName>
</protein>
<name>X1EBG5_9ZZZZ</name>
<dbReference type="EMBL" id="BART01031442">
    <property type="protein sequence ID" value="GAH14459.1"/>
    <property type="molecule type" value="Genomic_DNA"/>
</dbReference>
<dbReference type="PANTHER" id="PTHR21485">
    <property type="entry name" value="HAD SUPERFAMILY MEMBERS CMAS AND KDSC"/>
    <property type="match status" value="1"/>
</dbReference>
<feature type="non-terminal residue" evidence="1">
    <location>
        <position position="1"/>
    </location>
</feature>
<dbReference type="CDD" id="cd02513">
    <property type="entry name" value="CMP-NeuAc_Synthase"/>
    <property type="match status" value="1"/>
</dbReference>
<dbReference type="InterPro" id="IPR029044">
    <property type="entry name" value="Nucleotide-diphossugar_trans"/>
</dbReference>